<sequence length="70" mass="8245">MAKKSIRTMVKLISSAKTGYEKWFNIKRSSPDLNLILYDPRAQRHCLFTEAKKRKIAHVTPKDFTRSHRV</sequence>
<dbReference type="Proteomes" id="UP000000709">
    <property type="component" value="Unassembled WGS sequence"/>
</dbReference>
<organism evidence="8">
    <name type="scientific">Spathaspora passalidarum (strain NRRL Y-27907 / 11-Y1)</name>
    <dbReference type="NCBI Taxonomy" id="619300"/>
    <lineage>
        <taxon>Eukaryota</taxon>
        <taxon>Fungi</taxon>
        <taxon>Dikarya</taxon>
        <taxon>Ascomycota</taxon>
        <taxon>Saccharomycotina</taxon>
        <taxon>Pichiomycetes</taxon>
        <taxon>Debaryomycetaceae</taxon>
        <taxon>Spathaspora</taxon>
    </lineage>
</organism>
<keyword evidence="8" id="KW-1185">Reference proteome</keyword>
<dbReference type="InterPro" id="IPR011332">
    <property type="entry name" value="Ribosomal_zn-bd"/>
</dbReference>
<dbReference type="OrthoDB" id="275534at2759"/>
<dbReference type="GO" id="GO:0005840">
    <property type="term" value="C:ribosome"/>
    <property type="evidence" value="ECO:0007669"/>
    <property type="project" value="UniProtKB-KW"/>
</dbReference>
<reference evidence="7 8" key="1">
    <citation type="journal article" date="2011" name="Proc. Natl. Acad. Sci. U.S.A.">
        <title>Comparative genomics of xylose-fermenting fungi for enhanced biofuel production.</title>
        <authorList>
            <person name="Wohlbach D.J."/>
            <person name="Kuo A."/>
            <person name="Sato T.K."/>
            <person name="Potts K.M."/>
            <person name="Salamov A.A."/>
            <person name="LaButti K.M."/>
            <person name="Sun H."/>
            <person name="Clum A."/>
            <person name="Pangilinan J.L."/>
            <person name="Lindquist E.A."/>
            <person name="Lucas S."/>
            <person name="Lapidus A."/>
            <person name="Jin M."/>
            <person name="Gunawan C."/>
            <person name="Balan V."/>
            <person name="Dale B.E."/>
            <person name="Jeffries T.W."/>
            <person name="Zinkel R."/>
            <person name="Barry K.W."/>
            <person name="Grigoriev I.V."/>
            <person name="Gasch A.P."/>
        </authorList>
    </citation>
    <scope>NUCLEOTIDE SEQUENCE [LARGE SCALE GENOMIC DNA]</scope>
    <source>
        <strain evidence="8">NRRL Y-27907 / 11-Y1</strain>
    </source>
</reference>
<evidence type="ECO:0000256" key="5">
    <source>
        <dbReference type="ARBA" id="ARBA00023274"/>
    </source>
</evidence>
<dbReference type="SUPFAM" id="SSF57829">
    <property type="entry name" value="Zn-binding ribosomal proteins"/>
    <property type="match status" value="1"/>
</dbReference>
<dbReference type="GO" id="GO:0006412">
    <property type="term" value="P:translation"/>
    <property type="evidence" value="ECO:0007669"/>
    <property type="project" value="InterPro"/>
</dbReference>
<dbReference type="GO" id="GO:1990904">
    <property type="term" value="C:ribonucleoprotein complex"/>
    <property type="evidence" value="ECO:0007669"/>
    <property type="project" value="UniProtKB-KW"/>
</dbReference>
<gene>
    <name evidence="7" type="ORF">SPAPADRAFT_62335</name>
</gene>
<proteinExistence type="inferred from homology"/>
<dbReference type="GO" id="GO:0005739">
    <property type="term" value="C:mitochondrion"/>
    <property type="evidence" value="ECO:0007669"/>
    <property type="project" value="UniProtKB-SubCell"/>
</dbReference>
<dbReference type="Gene3D" id="2.20.28.120">
    <property type="entry name" value="Ribosomal protein L33"/>
    <property type="match status" value="1"/>
</dbReference>
<accession>G3ARD0</accession>
<keyword evidence="4" id="KW-0496">Mitochondrion</keyword>
<name>G3ARD0_SPAPN</name>
<dbReference type="PANTHER" id="PTHR47037:SF1">
    <property type="entry name" value="LARGE RIBOSOMAL SUBUNIT PROTEIN BL33M"/>
    <property type="match status" value="1"/>
</dbReference>
<keyword evidence="5" id="KW-0687">Ribonucleoprotein</keyword>
<dbReference type="InterPro" id="IPR038584">
    <property type="entry name" value="Ribosomal_bL33_sf"/>
</dbReference>
<evidence type="ECO:0000256" key="6">
    <source>
        <dbReference type="ARBA" id="ARBA00035275"/>
    </source>
</evidence>
<dbReference type="NCBIfam" id="TIGR01023">
    <property type="entry name" value="rpmG_bact"/>
    <property type="match status" value="1"/>
</dbReference>
<evidence type="ECO:0000256" key="2">
    <source>
        <dbReference type="ARBA" id="ARBA00007596"/>
    </source>
</evidence>
<dbReference type="GO" id="GO:0003735">
    <property type="term" value="F:structural constituent of ribosome"/>
    <property type="evidence" value="ECO:0007669"/>
    <property type="project" value="InterPro"/>
</dbReference>
<keyword evidence="3" id="KW-0689">Ribosomal protein</keyword>
<dbReference type="HOGENOM" id="CLU_190949_1_2_1"/>
<dbReference type="InterPro" id="IPR052008">
    <property type="entry name" value="Mitoribosomal_protein_bL33"/>
</dbReference>
<dbReference type="KEGG" id="spaa:SPAPADRAFT_62335"/>
<protein>
    <recommendedName>
        <fullName evidence="6">Large ribosomal subunit protein bL33m</fullName>
    </recommendedName>
</protein>
<dbReference type="InParanoid" id="G3ARD0"/>
<dbReference type="eggNOG" id="KOG3505">
    <property type="taxonomic scope" value="Eukaryota"/>
</dbReference>
<dbReference type="RefSeq" id="XP_007376515.1">
    <property type="nucleotide sequence ID" value="XM_007376453.1"/>
</dbReference>
<dbReference type="STRING" id="619300.G3ARD0"/>
<evidence type="ECO:0000256" key="4">
    <source>
        <dbReference type="ARBA" id="ARBA00023128"/>
    </source>
</evidence>
<comment type="subcellular location">
    <subcellularLocation>
        <location evidence="1">Mitochondrion</location>
    </subcellularLocation>
</comment>
<dbReference type="OMA" id="TQVRYDP"/>
<dbReference type="GeneID" id="18874276"/>
<evidence type="ECO:0000256" key="1">
    <source>
        <dbReference type="ARBA" id="ARBA00004173"/>
    </source>
</evidence>
<comment type="similarity">
    <text evidence="2">Belongs to the bacterial ribosomal protein bL33 family.</text>
</comment>
<evidence type="ECO:0000256" key="3">
    <source>
        <dbReference type="ARBA" id="ARBA00022980"/>
    </source>
</evidence>
<evidence type="ECO:0000313" key="8">
    <source>
        <dbReference type="Proteomes" id="UP000000709"/>
    </source>
</evidence>
<evidence type="ECO:0000313" key="7">
    <source>
        <dbReference type="EMBL" id="EGW31737.1"/>
    </source>
</evidence>
<dbReference type="FunCoup" id="G3ARD0">
    <property type="interactions" value="256"/>
</dbReference>
<dbReference type="InterPro" id="IPR001705">
    <property type="entry name" value="Ribosomal_bL33"/>
</dbReference>
<dbReference type="EMBL" id="GL996503">
    <property type="protein sequence ID" value="EGW31737.1"/>
    <property type="molecule type" value="Genomic_DNA"/>
</dbReference>
<dbReference type="AlphaFoldDB" id="G3ARD0"/>
<dbReference type="PANTHER" id="PTHR47037">
    <property type="entry name" value="39S RIBOSOMAL PROTEIN L33, MITOCHONDRIAL"/>
    <property type="match status" value="1"/>
</dbReference>